<evidence type="ECO:0008006" key="5">
    <source>
        <dbReference type="Google" id="ProtNLM"/>
    </source>
</evidence>
<dbReference type="OrthoDB" id="5989148at2759"/>
<keyword evidence="2" id="KW-0812">Transmembrane</keyword>
<dbReference type="InParanoid" id="A0A1X7UWQ0"/>
<feature type="region of interest" description="Disordered" evidence="1">
    <location>
        <begin position="606"/>
        <end position="645"/>
    </location>
</feature>
<feature type="transmembrane region" description="Helical" evidence="2">
    <location>
        <begin position="423"/>
        <end position="443"/>
    </location>
</feature>
<evidence type="ECO:0000256" key="3">
    <source>
        <dbReference type="SAM" id="SignalP"/>
    </source>
</evidence>
<feature type="transmembrane region" description="Helical" evidence="2">
    <location>
        <begin position="449"/>
        <end position="468"/>
    </location>
</feature>
<feature type="transmembrane region" description="Helical" evidence="2">
    <location>
        <begin position="304"/>
        <end position="329"/>
    </location>
</feature>
<organism evidence="4">
    <name type="scientific">Amphimedon queenslandica</name>
    <name type="common">Sponge</name>
    <dbReference type="NCBI Taxonomy" id="400682"/>
    <lineage>
        <taxon>Eukaryota</taxon>
        <taxon>Metazoa</taxon>
        <taxon>Porifera</taxon>
        <taxon>Demospongiae</taxon>
        <taxon>Heteroscleromorpha</taxon>
        <taxon>Haplosclerida</taxon>
        <taxon>Niphatidae</taxon>
        <taxon>Amphimedon</taxon>
    </lineage>
</organism>
<feature type="transmembrane region" description="Helical" evidence="2">
    <location>
        <begin position="480"/>
        <end position="501"/>
    </location>
</feature>
<feature type="chain" id="PRO_5013005172" description="TRP C-terminal domain-containing protein" evidence="3">
    <location>
        <begin position="19"/>
        <end position="671"/>
    </location>
</feature>
<keyword evidence="2" id="KW-0472">Membrane</keyword>
<keyword evidence="2" id="KW-1133">Transmembrane helix</keyword>
<feature type="transmembrane region" description="Helical" evidence="2">
    <location>
        <begin position="176"/>
        <end position="195"/>
    </location>
</feature>
<feature type="transmembrane region" description="Helical" evidence="2">
    <location>
        <begin position="254"/>
        <end position="274"/>
    </location>
</feature>
<feature type="compositionally biased region" description="Low complexity" evidence="1">
    <location>
        <begin position="622"/>
        <end position="638"/>
    </location>
</feature>
<reference evidence="4" key="1">
    <citation type="submission" date="2017-05" db="UniProtKB">
        <authorList>
            <consortium name="EnsemblMetazoa"/>
        </authorList>
    </citation>
    <scope>IDENTIFICATION</scope>
</reference>
<feature type="compositionally biased region" description="Polar residues" evidence="1">
    <location>
        <begin position="606"/>
        <end position="621"/>
    </location>
</feature>
<name>A0A1X7UWQ0_AMPQE</name>
<accession>A0A1X7UWQ0</accession>
<evidence type="ECO:0000256" key="2">
    <source>
        <dbReference type="SAM" id="Phobius"/>
    </source>
</evidence>
<sequence>MKKVAVLLLSFTVSLTLSSNEDTYSSCLERNSNDVQCICKSYKNPFNRIVDCSTKNVILQPLKCITNDTRNDHNNFLVAGLCPFAGRNTKISFPNESMIEELNELVCNQSNREGRLCGSCAQGYWLAINTFGLDCIESSKCHSYHWAVYFIVHFTALTLFFLIVITFNIKATSDNTASFIFFAQVVTLPFNLLTIQRDWAVQKVFEHKTGPPEHFAWAVDVLYGIWSLNIPSGAFYKLCPQENLTSMAALSVQYVTATFPLVLILIAFILILLYQRDFRPVSILWIPFRPCCIRLRRRIDSRTSIIDAFATFVLLSYTKFTYISLIILAPTPLYNISSKKVDYVPLYDGTMKYWYSCHKCYVILALVVLLGFVIPLPCILVFYSTRCFQKCLHFCNLNSHILTEFVGAFQNEFKDGSNGTRDYRYFAGIKFILRFTIFALYAFVIYDYFFLYTCIAIALAIYSCLYIAFQPYKRNLFNKIDPIIYICLMLVVLLSIYNNIHITIDDPSLPLQIIYYLSLYFPGVYMGVYISLWLLRKIYTYCKGRIRLNVDENGRPRSRIGRLGQLFDTSSSHLPSPVEDRGGLINDDSSDDGDYSASYIDYCQTPVGTNNTTDRSTLPTNSSGLNTGQTGQTGTNSTARRSTRHSSIVRWPLSLRENRIKEDVIALAETS</sequence>
<evidence type="ECO:0000256" key="1">
    <source>
        <dbReference type="SAM" id="MobiDB-lite"/>
    </source>
</evidence>
<dbReference type="AlphaFoldDB" id="A0A1X7UWQ0"/>
<feature type="transmembrane region" description="Helical" evidence="2">
    <location>
        <begin position="146"/>
        <end position="169"/>
    </location>
</feature>
<evidence type="ECO:0000313" key="4">
    <source>
        <dbReference type="EnsemblMetazoa" id="Aqu2.1.32096_001"/>
    </source>
</evidence>
<feature type="signal peptide" evidence="3">
    <location>
        <begin position="1"/>
        <end position="18"/>
    </location>
</feature>
<proteinExistence type="predicted"/>
<feature type="transmembrane region" description="Helical" evidence="2">
    <location>
        <begin position="513"/>
        <end position="535"/>
    </location>
</feature>
<feature type="transmembrane region" description="Helical" evidence="2">
    <location>
        <begin position="361"/>
        <end position="383"/>
    </location>
</feature>
<protein>
    <recommendedName>
        <fullName evidence="5">TRP C-terminal domain-containing protein</fullName>
    </recommendedName>
</protein>
<keyword evidence="3" id="KW-0732">Signal</keyword>
<dbReference type="EnsemblMetazoa" id="Aqu2.1.32096_001">
    <property type="protein sequence ID" value="Aqu2.1.32096_001"/>
    <property type="gene ID" value="Aqu2.1.32096"/>
</dbReference>